<dbReference type="InterPro" id="IPR004410">
    <property type="entry name" value="Malonyl_CoA-ACP_transAc_FabD"/>
</dbReference>
<evidence type="ECO:0000256" key="5">
    <source>
        <dbReference type="ARBA" id="ARBA00048462"/>
    </source>
</evidence>
<dbReference type="EC" id="2.3.1.39" evidence="2"/>
<keyword evidence="3" id="KW-0808">Transferase</keyword>
<dbReference type="InterPro" id="IPR050858">
    <property type="entry name" value="Mal-CoA-ACP_Trans/PKS_FabD"/>
</dbReference>
<sequence length="313" mass="32853">MLAFLFPGQGSQRVGMGKALMEASAECRTTFEEADSILGVSLSRLCIDGPEDQLTLTENAQPAILTTSIAAYRFVLAQGLQPDFVAGHSLGEYSAHVAAGTLSFADAIMTVRERGRFMQEAVPVGVGSMAAILGLDAEVVMQVCKDVANGAVVAPANLNAPGQVVIAGEREAVGRATTEARERGAKRVIPLPVSAPFHCALMQPAADRLVPILQRVNVANPRIPVVANVDAKAKTDGLSAIEALIRQVAAPVLWEQVVRCLASEGVHTYLEVGPGTVLTGLMRKIDRTLKAVSTDALPALDQLKEIDGKAGAL</sequence>
<protein>
    <recommendedName>
        <fullName evidence="2">[acyl-carrier-protein] S-malonyltransferase</fullName>
        <ecNumber evidence="2">2.3.1.39</ecNumber>
    </recommendedName>
</protein>
<evidence type="ECO:0000256" key="2">
    <source>
        <dbReference type="ARBA" id="ARBA00013258"/>
    </source>
</evidence>
<dbReference type="SUPFAM" id="SSF52151">
    <property type="entry name" value="FabD/lysophospholipase-like"/>
    <property type="match status" value="1"/>
</dbReference>
<dbReference type="InterPro" id="IPR016035">
    <property type="entry name" value="Acyl_Trfase/lysoPLipase"/>
</dbReference>
<dbReference type="AlphaFoldDB" id="A0A381U331"/>
<dbReference type="PANTHER" id="PTHR42681:SF1">
    <property type="entry name" value="MALONYL-COA-ACYL CARRIER PROTEIN TRANSACYLASE, MITOCHONDRIAL"/>
    <property type="match status" value="1"/>
</dbReference>
<organism evidence="7">
    <name type="scientific">marine metagenome</name>
    <dbReference type="NCBI Taxonomy" id="408172"/>
    <lineage>
        <taxon>unclassified sequences</taxon>
        <taxon>metagenomes</taxon>
        <taxon>ecological metagenomes</taxon>
    </lineage>
</organism>
<dbReference type="GO" id="GO:0004314">
    <property type="term" value="F:[acyl-carrier-protein] S-malonyltransferase activity"/>
    <property type="evidence" value="ECO:0007669"/>
    <property type="project" value="UniProtKB-EC"/>
</dbReference>
<dbReference type="PANTHER" id="PTHR42681">
    <property type="entry name" value="MALONYL-COA-ACYL CARRIER PROTEIN TRANSACYLASE, MITOCHONDRIAL"/>
    <property type="match status" value="1"/>
</dbReference>
<evidence type="ECO:0000313" key="7">
    <source>
        <dbReference type="EMBL" id="SVA22161.1"/>
    </source>
</evidence>
<feature type="domain" description="Malonyl-CoA:ACP transacylase (MAT)" evidence="6">
    <location>
        <begin position="5"/>
        <end position="302"/>
    </location>
</feature>
<evidence type="ECO:0000259" key="6">
    <source>
        <dbReference type="SMART" id="SM00827"/>
    </source>
</evidence>
<evidence type="ECO:0000256" key="1">
    <source>
        <dbReference type="ARBA" id="ARBA00008217"/>
    </source>
</evidence>
<dbReference type="Gene3D" id="3.40.366.10">
    <property type="entry name" value="Malonyl-Coenzyme A Acyl Carrier Protein, domain 2"/>
    <property type="match status" value="1"/>
</dbReference>
<dbReference type="NCBIfam" id="TIGR00128">
    <property type="entry name" value="fabD"/>
    <property type="match status" value="1"/>
</dbReference>
<dbReference type="InterPro" id="IPR024925">
    <property type="entry name" value="Malonyl_CoA-ACP_transAc"/>
</dbReference>
<dbReference type="InterPro" id="IPR014043">
    <property type="entry name" value="Acyl_transferase_dom"/>
</dbReference>
<keyword evidence="4" id="KW-0012">Acyltransferase</keyword>
<proteinExistence type="inferred from homology"/>
<name>A0A381U331_9ZZZZ</name>
<dbReference type="SUPFAM" id="SSF55048">
    <property type="entry name" value="Probable ACP-binding domain of malonyl-CoA ACP transacylase"/>
    <property type="match status" value="1"/>
</dbReference>
<dbReference type="InterPro" id="IPR001227">
    <property type="entry name" value="Ac_transferase_dom_sf"/>
</dbReference>
<evidence type="ECO:0000256" key="3">
    <source>
        <dbReference type="ARBA" id="ARBA00022679"/>
    </source>
</evidence>
<comment type="similarity">
    <text evidence="1">Belongs to the FabD family.</text>
</comment>
<comment type="catalytic activity">
    <reaction evidence="5">
        <text>holo-[ACP] + malonyl-CoA = malonyl-[ACP] + CoA</text>
        <dbReference type="Rhea" id="RHEA:41792"/>
        <dbReference type="Rhea" id="RHEA-COMP:9623"/>
        <dbReference type="Rhea" id="RHEA-COMP:9685"/>
        <dbReference type="ChEBI" id="CHEBI:57287"/>
        <dbReference type="ChEBI" id="CHEBI:57384"/>
        <dbReference type="ChEBI" id="CHEBI:64479"/>
        <dbReference type="ChEBI" id="CHEBI:78449"/>
        <dbReference type="EC" id="2.3.1.39"/>
    </reaction>
</comment>
<dbReference type="SMART" id="SM00827">
    <property type="entry name" value="PKS_AT"/>
    <property type="match status" value="1"/>
</dbReference>
<dbReference type="InterPro" id="IPR016036">
    <property type="entry name" value="Malonyl_transacylase_ACP-bd"/>
</dbReference>
<accession>A0A381U331</accession>
<dbReference type="Pfam" id="PF00698">
    <property type="entry name" value="Acyl_transf_1"/>
    <property type="match status" value="1"/>
</dbReference>
<dbReference type="PIRSF" id="PIRSF000446">
    <property type="entry name" value="Mct"/>
    <property type="match status" value="1"/>
</dbReference>
<gene>
    <name evidence="7" type="ORF">METZ01_LOCUS75015</name>
</gene>
<dbReference type="FunFam" id="3.30.70.250:FF:000001">
    <property type="entry name" value="Malonyl CoA-acyl carrier protein transacylase"/>
    <property type="match status" value="1"/>
</dbReference>
<dbReference type="EMBL" id="UINC01005572">
    <property type="protein sequence ID" value="SVA22161.1"/>
    <property type="molecule type" value="Genomic_DNA"/>
</dbReference>
<evidence type="ECO:0000256" key="4">
    <source>
        <dbReference type="ARBA" id="ARBA00023315"/>
    </source>
</evidence>
<dbReference type="GO" id="GO:0005829">
    <property type="term" value="C:cytosol"/>
    <property type="evidence" value="ECO:0007669"/>
    <property type="project" value="TreeGrafter"/>
</dbReference>
<reference evidence="7" key="1">
    <citation type="submission" date="2018-05" db="EMBL/GenBank/DDBJ databases">
        <authorList>
            <person name="Lanie J.A."/>
            <person name="Ng W.-L."/>
            <person name="Kazmierczak K.M."/>
            <person name="Andrzejewski T.M."/>
            <person name="Davidsen T.M."/>
            <person name="Wayne K.J."/>
            <person name="Tettelin H."/>
            <person name="Glass J.I."/>
            <person name="Rusch D."/>
            <person name="Podicherti R."/>
            <person name="Tsui H.-C.T."/>
            <person name="Winkler M.E."/>
        </authorList>
    </citation>
    <scope>NUCLEOTIDE SEQUENCE</scope>
</reference>
<dbReference type="Gene3D" id="3.30.70.250">
    <property type="entry name" value="Malonyl-CoA ACP transacylase, ACP-binding"/>
    <property type="match status" value="1"/>
</dbReference>
<dbReference type="GO" id="GO:0006633">
    <property type="term" value="P:fatty acid biosynthetic process"/>
    <property type="evidence" value="ECO:0007669"/>
    <property type="project" value="TreeGrafter"/>
</dbReference>